<keyword evidence="2" id="KW-1185">Reference proteome</keyword>
<organism evidence="1 2">
    <name type="scientific">Neorhizobium phenanthreniclasticum</name>
    <dbReference type="NCBI Taxonomy" id="3157917"/>
    <lineage>
        <taxon>Bacteria</taxon>
        <taxon>Pseudomonadati</taxon>
        <taxon>Pseudomonadota</taxon>
        <taxon>Alphaproteobacteria</taxon>
        <taxon>Hyphomicrobiales</taxon>
        <taxon>Rhizobiaceae</taxon>
        <taxon>Rhizobium/Agrobacterium group</taxon>
        <taxon>Neorhizobium</taxon>
    </lineage>
</organism>
<dbReference type="InterPro" id="IPR011739">
    <property type="entry name" value="GTA_rcc01693"/>
</dbReference>
<dbReference type="InterPro" id="IPR019056">
    <property type="entry name" value="Phage_TAC_6"/>
</dbReference>
<protein>
    <submittedName>
        <fullName evidence="1">Rcc01693 family protein</fullName>
    </submittedName>
</protein>
<comment type="caution">
    <text evidence="1">The sequence shown here is derived from an EMBL/GenBank/DDBJ whole genome shotgun (WGS) entry which is preliminary data.</text>
</comment>
<dbReference type="Proteomes" id="UP001496627">
    <property type="component" value="Unassembled WGS sequence"/>
</dbReference>
<dbReference type="EMBL" id="JBEAAL010000019">
    <property type="protein sequence ID" value="MEQ1407560.1"/>
    <property type="molecule type" value="Genomic_DNA"/>
</dbReference>
<accession>A0ABV0M6R6</accession>
<gene>
    <name evidence="1" type="ORF">ABK249_21795</name>
</gene>
<evidence type="ECO:0000313" key="1">
    <source>
        <dbReference type="EMBL" id="MEQ1407560.1"/>
    </source>
</evidence>
<sequence length="69" mass="7752">MIEEKEVKAEPFPWETVMHAGLCLLRLVPRDFWALTPVEFFAMTGGLRSRGAAMERAGLEALMRAFPDG</sequence>
<dbReference type="RefSeq" id="WP_348863981.1">
    <property type="nucleotide sequence ID" value="NZ_JBEAAL010000019.1"/>
</dbReference>
<dbReference type="Pfam" id="PF09550">
    <property type="entry name" value="Phage_TAC_6"/>
    <property type="match status" value="1"/>
</dbReference>
<name>A0ABV0M6R6_9HYPH</name>
<dbReference type="NCBIfam" id="TIGR02216">
    <property type="entry name" value="phage_TIGR02216"/>
    <property type="match status" value="1"/>
</dbReference>
<evidence type="ECO:0000313" key="2">
    <source>
        <dbReference type="Proteomes" id="UP001496627"/>
    </source>
</evidence>
<reference evidence="1 2" key="1">
    <citation type="submission" date="2024-05" db="EMBL/GenBank/DDBJ databases">
        <title>Neorhizobium sp. Rsf11, a plant growth promoting and heavy metal resistant PAH-degrader.</title>
        <authorList>
            <person name="Golubev S.N."/>
            <person name="Muratova A.Y."/>
            <person name="Markelova M.I."/>
        </authorList>
    </citation>
    <scope>NUCLEOTIDE SEQUENCE [LARGE SCALE GENOMIC DNA]</scope>
    <source>
        <strain evidence="1 2">Rsf11</strain>
    </source>
</reference>
<proteinExistence type="predicted"/>